<dbReference type="Gene3D" id="1.10.439.10">
    <property type="entry name" value="Penicillin Amidohydrolase, domain 1"/>
    <property type="match status" value="1"/>
</dbReference>
<evidence type="ECO:0000256" key="2">
    <source>
        <dbReference type="ARBA" id="ARBA00006586"/>
    </source>
</evidence>
<keyword evidence="3" id="KW-0732">Signal</keyword>
<dbReference type="SUPFAM" id="SSF56235">
    <property type="entry name" value="N-terminal nucleophile aminohydrolases (Ntn hydrolases)"/>
    <property type="match status" value="1"/>
</dbReference>
<organism evidence="7 8">
    <name type="scientific">Halopseudomonas litoralis</name>
    <dbReference type="NCBI Taxonomy" id="797277"/>
    <lineage>
        <taxon>Bacteria</taxon>
        <taxon>Pseudomonadati</taxon>
        <taxon>Pseudomonadota</taxon>
        <taxon>Gammaproteobacteria</taxon>
        <taxon>Pseudomonadales</taxon>
        <taxon>Pseudomonadaceae</taxon>
        <taxon>Halopseudomonas</taxon>
    </lineage>
</organism>
<dbReference type="AlphaFoldDB" id="A0A1H1V7M5"/>
<name>A0A1H1V7M5_9GAMM</name>
<sequence>MQQYMQRGSLAQLGLISTFLVLGACKFGGSGGGSDSPPPAGYKATIERTTYGVPHITADNLGGAGYGHGYAIAEDNLCVLADAFLTFRGERSQYFGPDEPASPMSTFGSPPNLEADFFFRFVVDDQQVSKFKNAQSDDVRELLRGFTAGYNRYVNEIQDGQHAGRHTDCRNQEWLTSVTEDDLMRRLVGLNLAASSANWVEEIASAQPPAIGATTLRSRSAPRELDIDPERFKLGRKNGIGSNTFAFGSDATETGESLLFANPHWYHLGIDRFYQVHMTVPGKLDISGAAIMGSPMIQMGFNDDIAWAHTVSTAYRFTLYQLQLANGDPTRYIQDGQEKSLEATEITIQVKQDDGSLAPASRTLYRSVYGPMINLAGMGLPGWNEQIAFTLRDINLENTRSFENFFAWNQAESLSDFYDITRQYVGIPWVNTTAIGRDDERALYSDITAVPNVPDSMLADCLAPGLGPVVIQLVPGLPLLDGTRSACDWRTDPDSKQPGAFGPGKLPSLFSTDYVANMNDSYWLSNPEQPLTGFDGIIGRENYPQTLRTRMGHTLVRERLTGTDGLNGHQASSENIRDIVLNSRVYSAELLKDEVLASVCDAGAPDIEQQACQILGNWNNTGEVDAVGAHIWTAFWVKLQDLELDMDLYATPFDAADPINTPAGLSTSGAVQDAIRGVFSDAVAELVEADIPLNAKLGDIQFFLKPGEQISQYGGEGEEGYFTVLRNTYMHVVDFPEDEPVRAYTFLSNSQSTDPTSPHYADYTEAYAAKNWHRVPFTRAQIEAERISSIDISE</sequence>
<protein>
    <submittedName>
        <fullName evidence="7">Acyl-homoserine-lactone acylase</fullName>
    </submittedName>
</protein>
<dbReference type="Proteomes" id="UP000243426">
    <property type="component" value="Chromosome I"/>
</dbReference>
<reference evidence="8" key="1">
    <citation type="submission" date="2016-10" db="EMBL/GenBank/DDBJ databases">
        <authorList>
            <person name="Varghese N."/>
            <person name="Submissions S."/>
        </authorList>
    </citation>
    <scope>NUCLEOTIDE SEQUENCE [LARGE SCALE GENOMIC DNA]</scope>
    <source>
        <strain evidence="8">2SM5</strain>
    </source>
</reference>
<dbReference type="InterPro" id="IPR043146">
    <property type="entry name" value="Penicillin_amidase_N_B-knob"/>
</dbReference>
<evidence type="ECO:0000313" key="7">
    <source>
        <dbReference type="EMBL" id="SDS80481.1"/>
    </source>
</evidence>
<dbReference type="InterPro" id="IPR002692">
    <property type="entry name" value="S45"/>
</dbReference>
<keyword evidence="6" id="KW-0865">Zymogen</keyword>
<dbReference type="GO" id="GO:0016811">
    <property type="term" value="F:hydrolase activity, acting on carbon-nitrogen (but not peptide) bonds, in linear amides"/>
    <property type="evidence" value="ECO:0007669"/>
    <property type="project" value="InterPro"/>
</dbReference>
<dbReference type="PANTHER" id="PTHR34218">
    <property type="entry name" value="PEPTIDASE S45 PENICILLIN AMIDASE"/>
    <property type="match status" value="1"/>
</dbReference>
<dbReference type="PANTHER" id="PTHR34218:SF3">
    <property type="entry name" value="ACYL-HOMOSERINE LACTONE ACYLASE PVDQ"/>
    <property type="match status" value="1"/>
</dbReference>
<dbReference type="Gene3D" id="3.60.20.10">
    <property type="entry name" value="Glutamine Phosphoribosylpyrophosphate, subunit 1, domain 1"/>
    <property type="match status" value="1"/>
</dbReference>
<evidence type="ECO:0000256" key="1">
    <source>
        <dbReference type="ARBA" id="ARBA00004418"/>
    </source>
</evidence>
<dbReference type="STRING" id="797277.SAMN05216198_2826"/>
<dbReference type="GO" id="GO:0017000">
    <property type="term" value="P:antibiotic biosynthetic process"/>
    <property type="evidence" value="ECO:0007669"/>
    <property type="project" value="InterPro"/>
</dbReference>
<evidence type="ECO:0000313" key="8">
    <source>
        <dbReference type="Proteomes" id="UP000243426"/>
    </source>
</evidence>
<gene>
    <name evidence="7" type="ORF">SAMN05216198_2826</name>
</gene>
<dbReference type="GO" id="GO:0042597">
    <property type="term" value="C:periplasmic space"/>
    <property type="evidence" value="ECO:0007669"/>
    <property type="project" value="UniProtKB-SubCell"/>
</dbReference>
<dbReference type="InterPro" id="IPR023343">
    <property type="entry name" value="Penicillin_amidase_dom1"/>
</dbReference>
<dbReference type="InterPro" id="IPR029055">
    <property type="entry name" value="Ntn_hydrolases_N"/>
</dbReference>
<keyword evidence="8" id="KW-1185">Reference proteome</keyword>
<proteinExistence type="inferred from homology"/>
<comment type="subcellular location">
    <subcellularLocation>
        <location evidence="1">Periplasm</location>
    </subcellularLocation>
</comment>
<accession>A0A1H1V7M5</accession>
<keyword evidence="4" id="KW-0574">Periplasm</keyword>
<dbReference type="Gene3D" id="1.10.1400.10">
    <property type="match status" value="1"/>
</dbReference>
<dbReference type="Pfam" id="PF01804">
    <property type="entry name" value="Penicil_amidase"/>
    <property type="match status" value="1"/>
</dbReference>
<evidence type="ECO:0000256" key="4">
    <source>
        <dbReference type="ARBA" id="ARBA00022764"/>
    </source>
</evidence>
<keyword evidence="5" id="KW-0378">Hydrolase</keyword>
<evidence type="ECO:0000256" key="6">
    <source>
        <dbReference type="ARBA" id="ARBA00023145"/>
    </source>
</evidence>
<evidence type="ECO:0000256" key="5">
    <source>
        <dbReference type="ARBA" id="ARBA00022801"/>
    </source>
</evidence>
<evidence type="ECO:0000256" key="3">
    <source>
        <dbReference type="ARBA" id="ARBA00022729"/>
    </source>
</evidence>
<dbReference type="InterPro" id="IPR043147">
    <property type="entry name" value="Penicillin_amidase_A-knob"/>
</dbReference>
<dbReference type="Gene3D" id="2.30.120.10">
    <property type="match status" value="1"/>
</dbReference>
<comment type="similarity">
    <text evidence="2">Belongs to the peptidase S45 family.</text>
</comment>
<dbReference type="PROSITE" id="PS51257">
    <property type="entry name" value="PROKAR_LIPOPROTEIN"/>
    <property type="match status" value="1"/>
</dbReference>
<dbReference type="EMBL" id="LT629748">
    <property type="protein sequence ID" value="SDS80481.1"/>
    <property type="molecule type" value="Genomic_DNA"/>
</dbReference>
<dbReference type="RefSeq" id="WP_197674199.1">
    <property type="nucleotide sequence ID" value="NZ_LT629748.1"/>
</dbReference>